<evidence type="ECO:0000313" key="9">
    <source>
        <dbReference type="EMBL" id="KAG8186798.1"/>
    </source>
</evidence>
<dbReference type="Gene3D" id="4.10.400.10">
    <property type="entry name" value="Low-density Lipoprotein Receptor"/>
    <property type="match status" value="1"/>
</dbReference>
<keyword evidence="2" id="KW-0964">Secreted</keyword>
<evidence type="ECO:0000256" key="4">
    <source>
        <dbReference type="ARBA" id="ARBA00023157"/>
    </source>
</evidence>
<feature type="disulfide bond" evidence="7">
    <location>
        <begin position="45"/>
        <end position="63"/>
    </location>
</feature>
<dbReference type="PANTHER" id="PTHR10559:SF18">
    <property type="entry name" value="TRANSCOBALAMIN II"/>
    <property type="match status" value="1"/>
</dbReference>
<evidence type="ECO:0000256" key="3">
    <source>
        <dbReference type="ARBA" id="ARBA00022729"/>
    </source>
</evidence>
<dbReference type="Gene3D" id="2.170.130.30">
    <property type="match status" value="1"/>
</dbReference>
<dbReference type="PANTHER" id="PTHR10559">
    <property type="entry name" value="TRANSCOBALAMIN-1/GASTRIC INTRINSIC FACTOR"/>
    <property type="match status" value="1"/>
</dbReference>
<dbReference type="Proteomes" id="UP000827092">
    <property type="component" value="Unassembled WGS sequence"/>
</dbReference>
<dbReference type="AlphaFoldDB" id="A0AAV6USJ5"/>
<name>A0AAV6USJ5_9ARAC</name>
<evidence type="ECO:0000256" key="6">
    <source>
        <dbReference type="PIRSR" id="PIRSR602157-2"/>
    </source>
</evidence>
<comment type="caution">
    <text evidence="9">The sequence shown here is derived from an EMBL/GenBank/DDBJ whole genome shotgun (WGS) entry which is preliminary data.</text>
</comment>
<protein>
    <submittedName>
        <fullName evidence="9">Uncharacterized protein</fullName>
    </submittedName>
</protein>
<dbReference type="InterPro" id="IPR036055">
    <property type="entry name" value="LDL_receptor-like_sf"/>
</dbReference>
<sequence length="494" mass="56970">MDLMLKFLIFGIIGSCYASYASLYVNQIKREWFTNEPCVFDEFRCNNSRCTKLHYVCDRDSDCGDHSDEYLCHLRRPLTEKFGFHMIRHTRERAAKWLIDNVDKISVFNDWNYALARSAIALYLTNETYFAPGNATGKKIAGKLELQMLEKLTQRTIEDIPTTELALYVNAFLVSCLNPRNFHGHDLVVELRVRTNTPGEYTNPFELLALCNAGEAMTAEDVVKLQDVFENPKTQPWIDMQAYAMMALSCASKQLPYSVNMSEQATKFNRKIPEQNANHTVDNIKTTALIMQGFLATGKFPSPPPSSRYTTATKYFFNANGALRQLISDLKHNNDSMDKVHLMYYLLPSLSYKTLGNITFIHCHHHQVAVNAVPLIPMKTVKYSLWFGIDKYIEKTMTLRVNSTAKFKNVMDMASKIDSSYRYNATFNSTKPHVYSISGTEDDPENGRFWFFYRLTNSLATEVINKSKNPLEYNPVDKEHLLFWFRRGPWTIEE</sequence>
<feature type="binding site" evidence="5">
    <location>
        <position position="239"/>
    </location>
    <ligand>
        <name>cyanocob(III)alamin</name>
        <dbReference type="ChEBI" id="CHEBI:17439"/>
    </ligand>
</feature>
<proteinExistence type="predicted"/>
<feature type="signal peptide" evidence="8">
    <location>
        <begin position="1"/>
        <end position="18"/>
    </location>
</feature>
<dbReference type="SMART" id="SM00192">
    <property type="entry name" value="LDLa"/>
    <property type="match status" value="1"/>
</dbReference>
<keyword evidence="5" id="KW-0170">Cobalt</keyword>
<dbReference type="EMBL" id="JAFNEN010000289">
    <property type="protein sequence ID" value="KAG8186798.1"/>
    <property type="molecule type" value="Genomic_DNA"/>
</dbReference>
<reference evidence="9 10" key="1">
    <citation type="journal article" date="2022" name="Nat. Ecol. Evol.">
        <title>A masculinizing supergene underlies an exaggerated male reproductive morph in a spider.</title>
        <authorList>
            <person name="Hendrickx F."/>
            <person name="De Corte Z."/>
            <person name="Sonet G."/>
            <person name="Van Belleghem S.M."/>
            <person name="Kostlbacher S."/>
            <person name="Vangestel C."/>
        </authorList>
    </citation>
    <scope>NUCLEOTIDE SEQUENCE [LARGE SCALE GENOMIC DNA]</scope>
    <source>
        <strain evidence="9">W744_W776</strain>
    </source>
</reference>
<dbReference type="SUPFAM" id="SSF57424">
    <property type="entry name" value="LDL receptor-like module"/>
    <property type="match status" value="1"/>
</dbReference>
<dbReference type="GO" id="GO:0005615">
    <property type="term" value="C:extracellular space"/>
    <property type="evidence" value="ECO:0007669"/>
    <property type="project" value="TreeGrafter"/>
</dbReference>
<dbReference type="GO" id="GO:0031419">
    <property type="term" value="F:cobalamin binding"/>
    <property type="evidence" value="ECO:0007669"/>
    <property type="project" value="InterPro"/>
</dbReference>
<dbReference type="InterPro" id="IPR002172">
    <property type="entry name" value="LDrepeatLR_classA_rpt"/>
</dbReference>
<feature type="disulfide bond" evidence="6">
    <location>
        <begin position="211"/>
        <end position="250"/>
    </location>
</feature>
<dbReference type="InterPro" id="IPR002157">
    <property type="entry name" value="Cbl-bd_prot"/>
</dbReference>
<organism evidence="9 10">
    <name type="scientific">Oedothorax gibbosus</name>
    <dbReference type="NCBI Taxonomy" id="931172"/>
    <lineage>
        <taxon>Eukaryota</taxon>
        <taxon>Metazoa</taxon>
        <taxon>Ecdysozoa</taxon>
        <taxon>Arthropoda</taxon>
        <taxon>Chelicerata</taxon>
        <taxon>Arachnida</taxon>
        <taxon>Araneae</taxon>
        <taxon>Araneomorphae</taxon>
        <taxon>Entelegynae</taxon>
        <taxon>Araneoidea</taxon>
        <taxon>Linyphiidae</taxon>
        <taxon>Erigoninae</taxon>
        <taxon>Oedothorax</taxon>
    </lineage>
</organism>
<dbReference type="Pfam" id="PF01122">
    <property type="entry name" value="Cobalamin_bind"/>
    <property type="match status" value="1"/>
</dbReference>
<dbReference type="CDD" id="cd00112">
    <property type="entry name" value="LDLa"/>
    <property type="match status" value="1"/>
</dbReference>
<dbReference type="Pfam" id="PF00057">
    <property type="entry name" value="Ldl_recept_a"/>
    <property type="match status" value="1"/>
</dbReference>
<keyword evidence="4 6" id="KW-1015">Disulfide bond</keyword>
<comment type="subcellular location">
    <subcellularLocation>
        <location evidence="1">Secreted</location>
    </subcellularLocation>
</comment>
<feature type="disulfide bond" evidence="7">
    <location>
        <begin position="57"/>
        <end position="72"/>
    </location>
</feature>
<dbReference type="GO" id="GO:0015889">
    <property type="term" value="P:cobalamin transport"/>
    <property type="evidence" value="ECO:0007669"/>
    <property type="project" value="InterPro"/>
</dbReference>
<evidence type="ECO:0000256" key="1">
    <source>
        <dbReference type="ARBA" id="ARBA00004613"/>
    </source>
</evidence>
<keyword evidence="3 8" id="KW-0732">Signal</keyword>
<dbReference type="Gene3D" id="1.50.10.20">
    <property type="match status" value="1"/>
</dbReference>
<feature type="disulfide bond" evidence="7">
    <location>
        <begin position="38"/>
        <end position="50"/>
    </location>
</feature>
<keyword evidence="10" id="KW-1185">Reference proteome</keyword>
<dbReference type="PROSITE" id="PS50068">
    <property type="entry name" value="LDLRA_2"/>
    <property type="match status" value="1"/>
</dbReference>
<accession>A0AAV6USJ5</accession>
<gene>
    <name evidence="9" type="ORF">JTE90_010692</name>
</gene>
<dbReference type="InterPro" id="IPR051588">
    <property type="entry name" value="Cobalamin_Transport"/>
</dbReference>
<evidence type="ECO:0000256" key="8">
    <source>
        <dbReference type="SAM" id="SignalP"/>
    </source>
</evidence>
<evidence type="ECO:0000313" key="10">
    <source>
        <dbReference type="Proteomes" id="UP000827092"/>
    </source>
</evidence>
<evidence type="ECO:0000256" key="2">
    <source>
        <dbReference type="ARBA" id="ARBA00022525"/>
    </source>
</evidence>
<evidence type="ECO:0000256" key="5">
    <source>
        <dbReference type="PIRSR" id="PIRSR602157-1"/>
    </source>
</evidence>
<feature type="chain" id="PRO_5043978189" evidence="8">
    <location>
        <begin position="19"/>
        <end position="494"/>
    </location>
</feature>
<feature type="binding site" evidence="5">
    <location>
        <position position="283"/>
    </location>
    <ligand>
        <name>cyanocob(III)alamin</name>
        <dbReference type="ChEBI" id="CHEBI:17439"/>
    </ligand>
</feature>
<evidence type="ECO:0000256" key="7">
    <source>
        <dbReference type="PROSITE-ProRule" id="PRU00124"/>
    </source>
</evidence>
<feature type="binding site" evidence="5">
    <location>
        <position position="459"/>
    </location>
    <ligand>
        <name>cyanocob(III)alamin</name>
        <dbReference type="ChEBI" id="CHEBI:17439"/>
    </ligand>
</feature>